<evidence type="ECO:0000256" key="2">
    <source>
        <dbReference type="SAM" id="Coils"/>
    </source>
</evidence>
<accession>C7NI17</accession>
<dbReference type="STRING" id="478801.Ksed_15010"/>
<evidence type="ECO:0000256" key="3">
    <source>
        <dbReference type="SAM" id="Phobius"/>
    </source>
</evidence>
<dbReference type="Gene3D" id="3.30.70.1880">
    <property type="entry name" value="Protein of unknown function DUF881"/>
    <property type="match status" value="1"/>
</dbReference>
<dbReference type="RefSeq" id="WP_015779469.1">
    <property type="nucleotide sequence ID" value="NC_013169.1"/>
</dbReference>
<comment type="similarity">
    <text evidence="1">Belongs to the UPF0749 family.</text>
</comment>
<feature type="coiled-coil region" evidence="2">
    <location>
        <begin position="85"/>
        <end position="115"/>
    </location>
</feature>
<feature type="transmembrane region" description="Helical" evidence="3">
    <location>
        <begin position="51"/>
        <end position="71"/>
    </location>
</feature>
<dbReference type="Pfam" id="PF05949">
    <property type="entry name" value="DUF881"/>
    <property type="match status" value="1"/>
</dbReference>
<keyword evidence="3" id="KW-1133">Transmembrane helix</keyword>
<gene>
    <name evidence="4" type="ordered locus">Ksed_15010</name>
</gene>
<proteinExistence type="inferred from homology"/>
<evidence type="ECO:0000256" key="1">
    <source>
        <dbReference type="ARBA" id="ARBA00009108"/>
    </source>
</evidence>
<dbReference type="eggNOG" id="COG3879">
    <property type="taxonomic scope" value="Bacteria"/>
</dbReference>
<organism evidence="4 5">
    <name type="scientific">Kytococcus sedentarius (strain ATCC 14392 / DSM 20547 / JCM 11482 / CCUG 33030 / NBRC 15357 / NCTC 11040 / CCM 314 / 541)</name>
    <name type="common">Micrococcus sedentarius</name>
    <dbReference type="NCBI Taxonomy" id="478801"/>
    <lineage>
        <taxon>Bacteria</taxon>
        <taxon>Bacillati</taxon>
        <taxon>Actinomycetota</taxon>
        <taxon>Actinomycetes</taxon>
        <taxon>Micrococcales</taxon>
        <taxon>Kytococcaceae</taxon>
        <taxon>Kytococcus</taxon>
    </lineage>
</organism>
<dbReference type="PANTHER" id="PTHR37313:SF1">
    <property type="entry name" value="UPF0749 PROTEIN RV1823"/>
    <property type="match status" value="1"/>
</dbReference>
<dbReference type="AlphaFoldDB" id="C7NI17"/>
<dbReference type="KEGG" id="kse:Ksed_15010"/>
<name>C7NI17_KYTSD</name>
<sequence>MDQQQPRQGPANLIEQLLAQPLEPSYEAEHARRTGPGAAPPTLAARLAARLVMLATTVLIGVLVAVGYQTLRAPDAVSSPRAQLAERLSERQELLRDQSEALAREQRAVEEQQRRVLTSGGQEDLAATYEASAAAAAATEVSGDGLRIRLDDPAVEDPAERVIAADLQRLVNLLWAAGAEDAAINGHRLSANAGIRFAGKALVVDFRALERPYTIEAIGPEELPGRFDELGGSTQLAVLRDDFGIRATLEGVQGLVLAPDPTLSLHHARPITVEAP</sequence>
<evidence type="ECO:0000313" key="4">
    <source>
        <dbReference type="EMBL" id="ACV06524.1"/>
    </source>
</evidence>
<dbReference type="Proteomes" id="UP000006666">
    <property type="component" value="Chromosome"/>
</dbReference>
<dbReference type="PANTHER" id="PTHR37313">
    <property type="entry name" value="UPF0749 PROTEIN RV1825"/>
    <property type="match status" value="1"/>
</dbReference>
<dbReference type="EMBL" id="CP001686">
    <property type="protein sequence ID" value="ACV06524.1"/>
    <property type="molecule type" value="Genomic_DNA"/>
</dbReference>
<dbReference type="GO" id="GO:0005886">
    <property type="term" value="C:plasma membrane"/>
    <property type="evidence" value="ECO:0007669"/>
    <property type="project" value="TreeGrafter"/>
</dbReference>
<keyword evidence="2" id="KW-0175">Coiled coil</keyword>
<dbReference type="HOGENOM" id="CLU_040273_1_0_11"/>
<evidence type="ECO:0000313" key="5">
    <source>
        <dbReference type="Proteomes" id="UP000006666"/>
    </source>
</evidence>
<keyword evidence="3" id="KW-0472">Membrane</keyword>
<protein>
    <submittedName>
        <fullName evidence="4">Uncharacterized conserved protein</fullName>
    </submittedName>
</protein>
<keyword evidence="5" id="KW-1185">Reference proteome</keyword>
<dbReference type="InterPro" id="IPR010273">
    <property type="entry name" value="DUF881"/>
</dbReference>
<reference evidence="4 5" key="1">
    <citation type="journal article" date="2009" name="Stand. Genomic Sci.">
        <title>Complete genome sequence of Kytococcus sedentarius type strain (541).</title>
        <authorList>
            <person name="Sims D."/>
            <person name="Brettin T."/>
            <person name="Detter J.C."/>
            <person name="Han C."/>
            <person name="Lapidus A."/>
            <person name="Copeland A."/>
            <person name="Glavina Del Rio T."/>
            <person name="Nolan M."/>
            <person name="Chen F."/>
            <person name="Lucas S."/>
            <person name="Tice H."/>
            <person name="Cheng J.F."/>
            <person name="Bruce D."/>
            <person name="Goodwin L."/>
            <person name="Pitluck S."/>
            <person name="Ovchinnikova G."/>
            <person name="Pati A."/>
            <person name="Ivanova N."/>
            <person name="Mavrommatis K."/>
            <person name="Chen A."/>
            <person name="Palaniappan K."/>
            <person name="D'haeseleer P."/>
            <person name="Chain P."/>
            <person name="Bristow J."/>
            <person name="Eisen J.A."/>
            <person name="Markowitz V."/>
            <person name="Hugenholtz P."/>
            <person name="Schneider S."/>
            <person name="Goker M."/>
            <person name="Pukall R."/>
            <person name="Kyrpides N.C."/>
            <person name="Klenk H.P."/>
        </authorList>
    </citation>
    <scope>NUCLEOTIDE SEQUENCE [LARGE SCALE GENOMIC DNA]</scope>
    <source>
        <strain evidence="5">ATCC 14392 / DSM 20547 / JCM 11482 / CCUG 33030 / NBRC 15357 / NCTC 11040 / CCM 314 / 541</strain>
    </source>
</reference>
<keyword evidence="3" id="KW-0812">Transmembrane</keyword>